<evidence type="ECO:0000313" key="7">
    <source>
        <dbReference type="EMBL" id="ATQ82616.1"/>
    </source>
</evidence>
<evidence type="ECO:0000256" key="5">
    <source>
        <dbReference type="SAM" id="Phobius"/>
    </source>
</evidence>
<feature type="transmembrane region" description="Helical" evidence="5">
    <location>
        <begin position="6"/>
        <end position="26"/>
    </location>
</feature>
<keyword evidence="4 5" id="KW-0472">Membrane</keyword>
<dbReference type="Pfam" id="PF01699">
    <property type="entry name" value="Na_Ca_ex"/>
    <property type="match status" value="2"/>
</dbReference>
<dbReference type="Gene3D" id="1.20.1420.30">
    <property type="entry name" value="NCX, central ion-binding region"/>
    <property type="match status" value="1"/>
</dbReference>
<sequence length="320" mass="33634">MLIAIVAFLVGLAILVWSANVFIDGATDLAVSLKLPSFLIGVVIIGAGTSAPEFVVAILSALSGTPSLAVGSAFGSSIANIALILGATALVAPIVVRRGIVRFDMLMLLIATALPMILLFDGPLSKMDAWILLAGLIAIMGVQIIGSLNAPQPKENISHEKKSIVKPLLMLLGGLFLLVISSRAIVWGAVKLSTLWGMSEFIIGLTIVSIGTSLPELVSSIVAARRGETDMVIGNIIGSNTFNMLGVMGVAAVIAPFSIEPSEIIRDMWVLGIATGLLFVLSVWVVVKKPQSAYLHKGSGILFLSVYIGYLWILLQGESF</sequence>
<reference evidence="7" key="1">
    <citation type="submission" date="2017-11" db="EMBL/GenBank/DDBJ databases">
        <title>Complete Genome Sequence from Moraxella oslensis YHS isolated from human skin.</title>
        <authorList>
            <person name="Lee K."/>
            <person name="Lim J.Y."/>
            <person name="Hwang I."/>
        </authorList>
    </citation>
    <scope>NUCLEOTIDE SEQUENCE</scope>
    <source>
        <strain evidence="7">YHS</strain>
    </source>
</reference>
<proteinExistence type="predicted"/>
<protein>
    <submittedName>
        <fullName evidence="7">Calcium/sodium antiporter</fullName>
    </submittedName>
</protein>
<feature type="transmembrane region" description="Helical" evidence="5">
    <location>
        <begin position="269"/>
        <end position="287"/>
    </location>
</feature>
<comment type="subcellular location">
    <subcellularLocation>
        <location evidence="1">Membrane</location>
        <topology evidence="1">Multi-pass membrane protein</topology>
    </subcellularLocation>
</comment>
<dbReference type="InterPro" id="IPR004481">
    <property type="entry name" value="K/Na/Ca-exchanger"/>
</dbReference>
<evidence type="ECO:0000256" key="3">
    <source>
        <dbReference type="ARBA" id="ARBA00022989"/>
    </source>
</evidence>
<evidence type="ECO:0000256" key="2">
    <source>
        <dbReference type="ARBA" id="ARBA00022692"/>
    </source>
</evidence>
<gene>
    <name evidence="7" type="ORF">YHS_01500</name>
</gene>
<name>A0AAD0ACJ2_FAUOS</name>
<keyword evidence="2 5" id="KW-0812">Transmembrane</keyword>
<feature type="domain" description="Sodium/calcium exchanger membrane region" evidence="6">
    <location>
        <begin position="4"/>
        <end position="144"/>
    </location>
</feature>
<keyword evidence="3 5" id="KW-1133">Transmembrane helix</keyword>
<dbReference type="GO" id="GO:0006874">
    <property type="term" value="P:intracellular calcium ion homeostasis"/>
    <property type="evidence" value="ECO:0007669"/>
    <property type="project" value="TreeGrafter"/>
</dbReference>
<feature type="transmembrane region" description="Helical" evidence="5">
    <location>
        <begin position="103"/>
        <end position="123"/>
    </location>
</feature>
<dbReference type="GO" id="GO:0005262">
    <property type="term" value="F:calcium channel activity"/>
    <property type="evidence" value="ECO:0007669"/>
    <property type="project" value="TreeGrafter"/>
</dbReference>
<dbReference type="AlphaFoldDB" id="A0AAD0ACJ2"/>
<evidence type="ECO:0000259" key="6">
    <source>
        <dbReference type="Pfam" id="PF01699"/>
    </source>
</evidence>
<dbReference type="NCBIfam" id="TIGR00367">
    <property type="entry name" value="calcium/sodium antiporter"/>
    <property type="match status" value="1"/>
</dbReference>
<dbReference type="GO" id="GO:0008273">
    <property type="term" value="F:calcium, potassium:sodium antiporter activity"/>
    <property type="evidence" value="ECO:0007669"/>
    <property type="project" value="TreeGrafter"/>
</dbReference>
<dbReference type="PANTHER" id="PTHR10846">
    <property type="entry name" value="SODIUM/POTASSIUM/CALCIUM EXCHANGER"/>
    <property type="match status" value="1"/>
</dbReference>
<evidence type="ECO:0000256" key="1">
    <source>
        <dbReference type="ARBA" id="ARBA00004141"/>
    </source>
</evidence>
<feature type="transmembrane region" description="Helical" evidence="5">
    <location>
        <begin position="236"/>
        <end position="257"/>
    </location>
</feature>
<feature type="transmembrane region" description="Helical" evidence="5">
    <location>
        <begin position="294"/>
        <end position="315"/>
    </location>
</feature>
<dbReference type="GO" id="GO:0005886">
    <property type="term" value="C:plasma membrane"/>
    <property type="evidence" value="ECO:0007669"/>
    <property type="project" value="TreeGrafter"/>
</dbReference>
<dbReference type="PANTHER" id="PTHR10846:SF8">
    <property type="entry name" value="INNER MEMBRANE PROTEIN YRBG"/>
    <property type="match status" value="1"/>
</dbReference>
<feature type="transmembrane region" description="Helical" evidence="5">
    <location>
        <begin position="201"/>
        <end position="224"/>
    </location>
</feature>
<evidence type="ECO:0000256" key="4">
    <source>
        <dbReference type="ARBA" id="ARBA00023136"/>
    </source>
</evidence>
<organism evidence="7">
    <name type="scientific">Faucicola osloensis</name>
    <name type="common">Moraxella osloensis</name>
    <dbReference type="NCBI Taxonomy" id="34062"/>
    <lineage>
        <taxon>Bacteria</taxon>
        <taxon>Pseudomonadati</taxon>
        <taxon>Pseudomonadota</taxon>
        <taxon>Gammaproteobacteria</taxon>
        <taxon>Moraxellales</taxon>
        <taxon>Moraxellaceae</taxon>
        <taxon>Faucicola</taxon>
    </lineage>
</organism>
<dbReference type="InterPro" id="IPR044880">
    <property type="entry name" value="NCX_ion-bd_dom_sf"/>
</dbReference>
<feature type="transmembrane region" description="Helical" evidence="5">
    <location>
        <begin position="129"/>
        <end position="148"/>
    </location>
</feature>
<dbReference type="EMBL" id="CP024176">
    <property type="protein sequence ID" value="ATQ82616.1"/>
    <property type="molecule type" value="Genomic_DNA"/>
</dbReference>
<feature type="transmembrane region" description="Helical" evidence="5">
    <location>
        <begin position="74"/>
        <end position="96"/>
    </location>
</feature>
<accession>A0AAD0ACJ2</accession>
<feature type="transmembrane region" description="Helical" evidence="5">
    <location>
        <begin position="38"/>
        <end position="62"/>
    </location>
</feature>
<feature type="transmembrane region" description="Helical" evidence="5">
    <location>
        <begin position="168"/>
        <end position="189"/>
    </location>
</feature>
<dbReference type="InterPro" id="IPR004837">
    <property type="entry name" value="NaCa_Exmemb"/>
</dbReference>
<feature type="domain" description="Sodium/calcium exchanger membrane region" evidence="6">
    <location>
        <begin position="168"/>
        <end position="315"/>
    </location>
</feature>